<keyword evidence="3" id="KW-1185">Reference proteome</keyword>
<dbReference type="Proteomes" id="UP000775213">
    <property type="component" value="Unassembled WGS sequence"/>
</dbReference>
<feature type="region of interest" description="Disordered" evidence="1">
    <location>
        <begin position="23"/>
        <end position="58"/>
    </location>
</feature>
<dbReference type="AlphaFoldDB" id="A0AAV7GWH1"/>
<feature type="compositionally biased region" description="Low complexity" evidence="1">
    <location>
        <begin position="26"/>
        <end position="46"/>
    </location>
</feature>
<organism evidence="2 3">
    <name type="scientific">Dendrobium chrysotoxum</name>
    <name type="common">Orchid</name>
    <dbReference type="NCBI Taxonomy" id="161865"/>
    <lineage>
        <taxon>Eukaryota</taxon>
        <taxon>Viridiplantae</taxon>
        <taxon>Streptophyta</taxon>
        <taxon>Embryophyta</taxon>
        <taxon>Tracheophyta</taxon>
        <taxon>Spermatophyta</taxon>
        <taxon>Magnoliopsida</taxon>
        <taxon>Liliopsida</taxon>
        <taxon>Asparagales</taxon>
        <taxon>Orchidaceae</taxon>
        <taxon>Epidendroideae</taxon>
        <taxon>Malaxideae</taxon>
        <taxon>Dendrobiinae</taxon>
        <taxon>Dendrobium</taxon>
    </lineage>
</organism>
<evidence type="ECO:0000313" key="2">
    <source>
        <dbReference type="EMBL" id="KAH0460386.1"/>
    </source>
</evidence>
<proteinExistence type="predicted"/>
<comment type="caution">
    <text evidence="2">The sequence shown here is derived from an EMBL/GenBank/DDBJ whole genome shotgun (WGS) entry which is preliminary data.</text>
</comment>
<gene>
    <name evidence="2" type="ORF">IEQ34_011049</name>
</gene>
<reference evidence="2 3" key="1">
    <citation type="journal article" date="2021" name="Hortic Res">
        <title>Chromosome-scale assembly of the Dendrobium chrysotoxum genome enhances the understanding of orchid evolution.</title>
        <authorList>
            <person name="Zhang Y."/>
            <person name="Zhang G.Q."/>
            <person name="Zhang D."/>
            <person name="Liu X.D."/>
            <person name="Xu X.Y."/>
            <person name="Sun W.H."/>
            <person name="Yu X."/>
            <person name="Zhu X."/>
            <person name="Wang Z.W."/>
            <person name="Zhao X."/>
            <person name="Zhong W.Y."/>
            <person name="Chen H."/>
            <person name="Yin W.L."/>
            <person name="Huang T."/>
            <person name="Niu S.C."/>
            <person name="Liu Z.J."/>
        </authorList>
    </citation>
    <scope>NUCLEOTIDE SEQUENCE [LARGE SCALE GENOMIC DNA]</scope>
    <source>
        <strain evidence="2">Lindl</strain>
    </source>
</reference>
<accession>A0AAV7GWH1</accession>
<dbReference type="EMBL" id="JAGFBR010000010">
    <property type="protein sequence ID" value="KAH0460386.1"/>
    <property type="molecule type" value="Genomic_DNA"/>
</dbReference>
<evidence type="ECO:0000256" key="1">
    <source>
        <dbReference type="SAM" id="MobiDB-lite"/>
    </source>
</evidence>
<name>A0AAV7GWH1_DENCH</name>
<sequence length="94" mass="10151">MLGSQGSKANFLQPREEGAIARIVHADSPAHSTSSASQSQSPSLATELESPNSTHLPEFENDSVYLKRNSMQQIFSNQVPDTTLSLRCSSMDLG</sequence>
<protein>
    <submittedName>
        <fullName evidence="2">Uncharacterized protein</fullName>
    </submittedName>
</protein>
<evidence type="ECO:0000313" key="3">
    <source>
        <dbReference type="Proteomes" id="UP000775213"/>
    </source>
</evidence>